<dbReference type="EMBL" id="CP089982">
    <property type="protein sequence ID" value="WXA93312.1"/>
    <property type="molecule type" value="Genomic_DNA"/>
</dbReference>
<keyword evidence="2" id="KW-0732">Signal</keyword>
<evidence type="ECO:0000313" key="3">
    <source>
        <dbReference type="EMBL" id="WXA93312.1"/>
    </source>
</evidence>
<feature type="region of interest" description="Disordered" evidence="1">
    <location>
        <begin position="29"/>
        <end position="69"/>
    </location>
</feature>
<sequence length="69" mass="7352">MERHKHLLWIALSLVPALAGCRVNASTVEAKAPPPQSSHRHGVASQVMQASNDQCQGETPTGQPQTPAE</sequence>
<gene>
    <name evidence="3" type="ORF">LZC95_43525</name>
</gene>
<evidence type="ECO:0000256" key="1">
    <source>
        <dbReference type="SAM" id="MobiDB-lite"/>
    </source>
</evidence>
<feature type="chain" id="PRO_5047117751" description="Secreted protein" evidence="2">
    <location>
        <begin position="26"/>
        <end position="69"/>
    </location>
</feature>
<proteinExistence type="predicted"/>
<dbReference type="PROSITE" id="PS51257">
    <property type="entry name" value="PROKAR_LIPOPROTEIN"/>
    <property type="match status" value="1"/>
</dbReference>
<feature type="signal peptide" evidence="2">
    <location>
        <begin position="1"/>
        <end position="25"/>
    </location>
</feature>
<evidence type="ECO:0000313" key="4">
    <source>
        <dbReference type="Proteomes" id="UP001379533"/>
    </source>
</evidence>
<organism evidence="3 4">
    <name type="scientific">Pendulispora brunnea</name>
    <dbReference type="NCBI Taxonomy" id="2905690"/>
    <lineage>
        <taxon>Bacteria</taxon>
        <taxon>Pseudomonadati</taxon>
        <taxon>Myxococcota</taxon>
        <taxon>Myxococcia</taxon>
        <taxon>Myxococcales</taxon>
        <taxon>Sorangiineae</taxon>
        <taxon>Pendulisporaceae</taxon>
        <taxon>Pendulispora</taxon>
    </lineage>
</organism>
<accession>A0ABZ2K3U8</accession>
<name>A0ABZ2K3U8_9BACT</name>
<dbReference type="RefSeq" id="WP_394843913.1">
    <property type="nucleotide sequence ID" value="NZ_CP089982.1"/>
</dbReference>
<evidence type="ECO:0000256" key="2">
    <source>
        <dbReference type="SAM" id="SignalP"/>
    </source>
</evidence>
<protein>
    <recommendedName>
        <fullName evidence="5">Secreted protein</fullName>
    </recommendedName>
</protein>
<keyword evidence="4" id="KW-1185">Reference proteome</keyword>
<dbReference type="Proteomes" id="UP001379533">
    <property type="component" value="Chromosome"/>
</dbReference>
<reference evidence="3 4" key="1">
    <citation type="submission" date="2021-12" db="EMBL/GenBank/DDBJ databases">
        <title>Discovery of the Pendulisporaceae a myxobacterial family with distinct sporulation behavior and unique specialized metabolism.</title>
        <authorList>
            <person name="Garcia R."/>
            <person name="Popoff A."/>
            <person name="Bader C.D."/>
            <person name="Loehr J."/>
            <person name="Walesch S."/>
            <person name="Walt C."/>
            <person name="Boldt J."/>
            <person name="Bunk B."/>
            <person name="Haeckl F.J.F.P.J."/>
            <person name="Gunesch A.P."/>
            <person name="Birkelbach J."/>
            <person name="Nuebel U."/>
            <person name="Pietschmann T."/>
            <person name="Bach T."/>
            <person name="Mueller R."/>
        </authorList>
    </citation>
    <scope>NUCLEOTIDE SEQUENCE [LARGE SCALE GENOMIC DNA]</scope>
    <source>
        <strain evidence="3 4">MSr12523</strain>
    </source>
</reference>
<feature type="compositionally biased region" description="Polar residues" evidence="1">
    <location>
        <begin position="46"/>
        <end position="69"/>
    </location>
</feature>
<evidence type="ECO:0008006" key="5">
    <source>
        <dbReference type="Google" id="ProtNLM"/>
    </source>
</evidence>